<evidence type="ECO:0000256" key="1">
    <source>
        <dbReference type="SAM" id="SignalP"/>
    </source>
</evidence>
<feature type="chain" id="PRO_5011541399" description="5-aminolevulic acid synthase" evidence="1">
    <location>
        <begin position="32"/>
        <end position="203"/>
    </location>
</feature>
<evidence type="ECO:0008006" key="4">
    <source>
        <dbReference type="Google" id="ProtNLM"/>
    </source>
</evidence>
<reference evidence="2 3" key="1">
    <citation type="submission" date="2016-10" db="EMBL/GenBank/DDBJ databases">
        <authorList>
            <person name="de Groot N.N."/>
        </authorList>
    </citation>
    <scope>NUCLEOTIDE SEQUENCE [LARGE SCALE GENOMIC DNA]</scope>
    <source>
        <strain evidence="2 3">CGMCC 1.8894</strain>
    </source>
</reference>
<gene>
    <name evidence="2" type="ORF">SAMN04488238_106212</name>
</gene>
<feature type="signal peptide" evidence="1">
    <location>
        <begin position="1"/>
        <end position="31"/>
    </location>
</feature>
<protein>
    <recommendedName>
        <fullName evidence="4">5-aminolevulic acid synthase</fullName>
    </recommendedName>
</protein>
<dbReference type="Proteomes" id="UP000198539">
    <property type="component" value="Unassembled WGS sequence"/>
</dbReference>
<dbReference type="EMBL" id="FNOM01000006">
    <property type="protein sequence ID" value="SDX24866.1"/>
    <property type="molecule type" value="Genomic_DNA"/>
</dbReference>
<keyword evidence="3" id="KW-1185">Reference proteome</keyword>
<organism evidence="2 3">
    <name type="scientific">Roseicitreum antarcticum</name>
    <dbReference type="NCBI Taxonomy" id="564137"/>
    <lineage>
        <taxon>Bacteria</taxon>
        <taxon>Pseudomonadati</taxon>
        <taxon>Pseudomonadota</taxon>
        <taxon>Alphaproteobacteria</taxon>
        <taxon>Rhodobacterales</taxon>
        <taxon>Paracoccaceae</taxon>
        <taxon>Roseicitreum</taxon>
    </lineage>
</organism>
<name>A0A1H3A5E3_9RHOB</name>
<evidence type="ECO:0000313" key="2">
    <source>
        <dbReference type="EMBL" id="SDX24866.1"/>
    </source>
</evidence>
<sequence>MRMKCAYGRSITGRALAALLPIAMLPGAALAQTLSGAEVEGQLFAPEQAEVVIYDTSVLSAENQAIVTQIAQGQKYYAAMALAPDHGLLHQATVLAANYHDVAAARAAALRECDSLRESDTPCLIVLEVRPAGWTARDLQLNADATAAFTRDYLPARAPKAMALSPATGQWAIGQGAAALDDARAACADAAAPAGDCAVRIAD</sequence>
<dbReference type="STRING" id="564137.SAMN04488238_106212"/>
<dbReference type="OrthoDB" id="7658791at2"/>
<dbReference type="AlphaFoldDB" id="A0A1H3A5E3"/>
<keyword evidence="1" id="KW-0732">Signal</keyword>
<proteinExistence type="predicted"/>
<evidence type="ECO:0000313" key="3">
    <source>
        <dbReference type="Proteomes" id="UP000198539"/>
    </source>
</evidence>
<dbReference type="RefSeq" id="WP_092889790.1">
    <property type="nucleotide sequence ID" value="NZ_FNOM01000006.1"/>
</dbReference>
<accession>A0A1H3A5E3</accession>